<comment type="caution">
    <text evidence="3">The sequence shown here is derived from an EMBL/GenBank/DDBJ whole genome shotgun (WGS) entry which is preliminary data.</text>
</comment>
<proteinExistence type="predicted"/>
<evidence type="ECO:0000313" key="4">
    <source>
        <dbReference type="Proteomes" id="UP001476798"/>
    </source>
</evidence>
<dbReference type="Gene3D" id="2.30.29.30">
    <property type="entry name" value="Pleckstrin-homology domain (PH domain)/Phosphotyrosine-binding domain (PTB)"/>
    <property type="match status" value="1"/>
</dbReference>
<feature type="non-terminal residue" evidence="3">
    <location>
        <position position="1"/>
    </location>
</feature>
<dbReference type="Gene3D" id="1.10.220.150">
    <property type="entry name" value="Arf GTPase activating protein"/>
    <property type="match status" value="1"/>
</dbReference>
<name>A0ABV0MHT2_9TELE</name>
<evidence type="ECO:0000259" key="2">
    <source>
        <dbReference type="PROSITE" id="PS50115"/>
    </source>
</evidence>
<feature type="domain" description="Arf-GAP" evidence="2">
    <location>
        <begin position="71"/>
        <end position="169"/>
    </location>
</feature>
<evidence type="ECO:0000256" key="1">
    <source>
        <dbReference type="PROSITE-ProRule" id="PRU00288"/>
    </source>
</evidence>
<keyword evidence="1" id="KW-0863">Zinc-finger</keyword>
<dbReference type="PROSITE" id="PS50115">
    <property type="entry name" value="ARFGAP"/>
    <property type="match status" value="1"/>
</dbReference>
<evidence type="ECO:0000313" key="3">
    <source>
        <dbReference type="EMBL" id="MEQ2158646.1"/>
    </source>
</evidence>
<dbReference type="InterPro" id="IPR001164">
    <property type="entry name" value="ArfGAP_dom"/>
</dbReference>
<dbReference type="PANTHER" id="PTHR45854">
    <property type="entry name" value="ASAP FAMILY MEMBER"/>
    <property type="match status" value="1"/>
</dbReference>
<dbReference type="CDD" id="cd08834">
    <property type="entry name" value="ArfGap_ASAP"/>
    <property type="match status" value="1"/>
</dbReference>
<dbReference type="PRINTS" id="PR00405">
    <property type="entry name" value="REVINTRACTNG"/>
</dbReference>
<dbReference type="InterPro" id="IPR038508">
    <property type="entry name" value="ArfGAP_dom_sf"/>
</dbReference>
<dbReference type="InterPro" id="IPR037278">
    <property type="entry name" value="ARFGAP/RecO"/>
</dbReference>
<dbReference type="EMBL" id="JAHRIO010001031">
    <property type="protein sequence ID" value="MEQ2158646.1"/>
    <property type="molecule type" value="Genomic_DNA"/>
</dbReference>
<organism evidence="3 4">
    <name type="scientific">Goodea atripinnis</name>
    <dbReference type="NCBI Taxonomy" id="208336"/>
    <lineage>
        <taxon>Eukaryota</taxon>
        <taxon>Metazoa</taxon>
        <taxon>Chordata</taxon>
        <taxon>Craniata</taxon>
        <taxon>Vertebrata</taxon>
        <taxon>Euteleostomi</taxon>
        <taxon>Actinopterygii</taxon>
        <taxon>Neopterygii</taxon>
        <taxon>Teleostei</taxon>
        <taxon>Neoteleostei</taxon>
        <taxon>Acanthomorphata</taxon>
        <taxon>Ovalentaria</taxon>
        <taxon>Atherinomorphae</taxon>
        <taxon>Cyprinodontiformes</taxon>
        <taxon>Goodeidae</taxon>
        <taxon>Goodea</taxon>
    </lineage>
</organism>
<dbReference type="SMART" id="SM00105">
    <property type="entry name" value="ArfGap"/>
    <property type="match status" value="1"/>
</dbReference>
<reference evidence="3 4" key="1">
    <citation type="submission" date="2021-06" db="EMBL/GenBank/DDBJ databases">
        <authorList>
            <person name="Palmer J.M."/>
        </authorList>
    </citation>
    <scope>NUCLEOTIDE SEQUENCE [LARGE SCALE GENOMIC DNA]</scope>
    <source>
        <strain evidence="3 4">GA_2019</strain>
        <tissue evidence="3">Muscle</tissue>
    </source>
</reference>
<dbReference type="Proteomes" id="UP001476798">
    <property type="component" value="Unassembled WGS sequence"/>
</dbReference>
<dbReference type="Pfam" id="PF01412">
    <property type="entry name" value="ArfGap"/>
    <property type="match status" value="1"/>
</dbReference>
<keyword evidence="1" id="KW-0479">Metal-binding</keyword>
<sequence length="169" mass="18771">KLNLLTCQVKRNPDEKKSFDLFSRMLLQTHPFRTSTHWVSVLQNSKEEALNMAFKGDQNEGENNLVQELTKAIVAEVKGMSGNDSCCDCDAPSPTWLSTNLGVLICIECSGIHREMGVHYSRIQSLELDVLGTSELLLAKNVGNANFNDIMEANLEEQGVTKPDPKSDM</sequence>
<gene>
    <name evidence="3" type="primary">ASAP2_3</name>
    <name evidence="3" type="ORF">GOODEAATRI_014541</name>
</gene>
<dbReference type="InterPro" id="IPR043593">
    <property type="entry name" value="ASAP"/>
</dbReference>
<protein>
    <submittedName>
        <fullName evidence="3">Arf-GAP with SH3 domain, ANK repeat and PH domain-containing protein 2</fullName>
    </submittedName>
</protein>
<accession>A0ABV0MHT2</accession>
<dbReference type="InterPro" id="IPR011993">
    <property type="entry name" value="PH-like_dom_sf"/>
</dbReference>
<dbReference type="SUPFAM" id="SSF57863">
    <property type="entry name" value="ArfGap/RecO-like zinc finger"/>
    <property type="match status" value="1"/>
</dbReference>
<dbReference type="PANTHER" id="PTHR45854:SF4">
    <property type="entry name" value="ARF-GAP WITH SH3 DOMAIN, ANK REPEAT AND PH DOMAIN-CONTAINING PROTEIN 2"/>
    <property type="match status" value="1"/>
</dbReference>
<keyword evidence="4" id="KW-1185">Reference proteome</keyword>
<keyword evidence="1" id="KW-0862">Zinc</keyword>